<proteinExistence type="predicted"/>
<evidence type="ECO:0000313" key="1">
    <source>
        <dbReference type="EMBL" id="RBP35418.1"/>
    </source>
</evidence>
<name>A0A366H0N8_9BURK</name>
<reference evidence="1 2" key="1">
    <citation type="submission" date="2018-06" db="EMBL/GenBank/DDBJ databases">
        <title>Genomic Encyclopedia of Type Strains, Phase IV (KMG-IV): sequencing the most valuable type-strain genomes for metagenomic binning, comparative biology and taxonomic classification.</title>
        <authorList>
            <person name="Goeker M."/>
        </authorList>
    </citation>
    <scope>NUCLEOTIDE SEQUENCE [LARGE SCALE GENOMIC DNA]</scope>
    <source>
        <strain evidence="1 2">DSM 25520</strain>
    </source>
</reference>
<sequence>MIFSVSAVVGIVALLLSLFLPKDRVKADALEDDDDDILARSTRFQNNNDTAVVVAMPMMHG</sequence>
<dbReference type="AlphaFoldDB" id="A0A366H0N8"/>
<gene>
    <name evidence="1" type="ORF">DFR37_11722</name>
</gene>
<comment type="caution">
    <text evidence="1">The sequence shown here is derived from an EMBL/GenBank/DDBJ whole genome shotgun (WGS) entry which is preliminary data.</text>
</comment>
<dbReference type="Proteomes" id="UP000253628">
    <property type="component" value="Unassembled WGS sequence"/>
</dbReference>
<dbReference type="EMBL" id="QNRQ01000017">
    <property type="protein sequence ID" value="RBP35418.1"/>
    <property type="molecule type" value="Genomic_DNA"/>
</dbReference>
<dbReference type="RefSeq" id="WP_113935007.1">
    <property type="nucleotide sequence ID" value="NZ_JACCEU010000013.1"/>
</dbReference>
<accession>A0A366H0N8</accession>
<organism evidence="1 2">
    <name type="scientific">Eoetvoesiella caeni</name>
    <dbReference type="NCBI Taxonomy" id="645616"/>
    <lineage>
        <taxon>Bacteria</taxon>
        <taxon>Pseudomonadati</taxon>
        <taxon>Pseudomonadota</taxon>
        <taxon>Betaproteobacteria</taxon>
        <taxon>Burkholderiales</taxon>
        <taxon>Alcaligenaceae</taxon>
        <taxon>Eoetvoesiella</taxon>
    </lineage>
</organism>
<protein>
    <submittedName>
        <fullName evidence="1">Uncharacterized protein</fullName>
    </submittedName>
</protein>
<keyword evidence="2" id="KW-1185">Reference proteome</keyword>
<evidence type="ECO:0000313" key="2">
    <source>
        <dbReference type="Proteomes" id="UP000253628"/>
    </source>
</evidence>